<keyword evidence="1" id="KW-0812">Transmembrane</keyword>
<keyword evidence="1" id="KW-1133">Transmembrane helix</keyword>
<evidence type="ECO:0000313" key="3">
    <source>
        <dbReference type="Proteomes" id="UP001470023"/>
    </source>
</evidence>
<keyword evidence="1" id="KW-0472">Membrane</keyword>
<proteinExistence type="predicted"/>
<sequence>MDSTIWGALIGAAASLAVFVSGAWVSSLKDKATDRAAAAKEARAAVQTLIKAAFDVKAAMTIWDVRRRDRRTPASAWLVSFAQVMDGFNEDRVYRGVAEGLGSAMTWRRAEDAAEETVVTGPLSHMTAAAAQIAMLDDAELRRASTEVTDALGQLVATYTERARSGARAEADNRLEAAIGRLGDAARAYTGRPTRGALSE</sequence>
<dbReference type="EMBL" id="JBEPAZ010000037">
    <property type="protein sequence ID" value="MER6432100.1"/>
    <property type="molecule type" value="Genomic_DNA"/>
</dbReference>
<protein>
    <recommendedName>
        <fullName evidence="4">Secreted protein</fullName>
    </recommendedName>
</protein>
<name>A0ABV1UEG2_9ACTN</name>
<accession>A0ABV1UEG2</accession>
<feature type="transmembrane region" description="Helical" evidence="1">
    <location>
        <begin position="6"/>
        <end position="25"/>
    </location>
</feature>
<evidence type="ECO:0008006" key="4">
    <source>
        <dbReference type="Google" id="ProtNLM"/>
    </source>
</evidence>
<gene>
    <name evidence="2" type="ORF">ABT272_30910</name>
</gene>
<keyword evidence="3" id="KW-1185">Reference proteome</keyword>
<evidence type="ECO:0000313" key="2">
    <source>
        <dbReference type="EMBL" id="MER6432100.1"/>
    </source>
</evidence>
<reference evidence="2 3" key="1">
    <citation type="submission" date="2024-06" db="EMBL/GenBank/DDBJ databases">
        <title>The Natural Products Discovery Center: Release of the First 8490 Sequenced Strains for Exploring Actinobacteria Biosynthetic Diversity.</title>
        <authorList>
            <person name="Kalkreuter E."/>
            <person name="Kautsar S.A."/>
            <person name="Yang D."/>
            <person name="Bader C.D."/>
            <person name="Teijaro C.N."/>
            <person name="Fluegel L."/>
            <person name="Davis C.M."/>
            <person name="Simpson J.R."/>
            <person name="Lauterbach L."/>
            <person name="Steele A.D."/>
            <person name="Gui C."/>
            <person name="Meng S."/>
            <person name="Li G."/>
            <person name="Viehrig K."/>
            <person name="Ye F."/>
            <person name="Su P."/>
            <person name="Kiefer A.F."/>
            <person name="Nichols A."/>
            <person name="Cepeda A.J."/>
            <person name="Yan W."/>
            <person name="Fan B."/>
            <person name="Jiang Y."/>
            <person name="Adhikari A."/>
            <person name="Zheng C.-J."/>
            <person name="Schuster L."/>
            <person name="Cowan T.M."/>
            <person name="Smanski M.J."/>
            <person name="Chevrette M.G."/>
            <person name="De Carvalho L.P.S."/>
            <person name="Shen B."/>
        </authorList>
    </citation>
    <scope>NUCLEOTIDE SEQUENCE [LARGE SCALE GENOMIC DNA]</scope>
    <source>
        <strain evidence="2 3">NPDC001166</strain>
    </source>
</reference>
<organism evidence="2 3">
    <name type="scientific">Streptomyces sp. 900105245</name>
    <dbReference type="NCBI Taxonomy" id="3154379"/>
    <lineage>
        <taxon>Bacteria</taxon>
        <taxon>Bacillati</taxon>
        <taxon>Actinomycetota</taxon>
        <taxon>Actinomycetes</taxon>
        <taxon>Kitasatosporales</taxon>
        <taxon>Streptomycetaceae</taxon>
        <taxon>Streptomyces</taxon>
    </lineage>
</organism>
<dbReference type="Proteomes" id="UP001470023">
    <property type="component" value="Unassembled WGS sequence"/>
</dbReference>
<dbReference type="RefSeq" id="WP_352064940.1">
    <property type="nucleotide sequence ID" value="NZ_JBEPAZ010000037.1"/>
</dbReference>
<evidence type="ECO:0000256" key="1">
    <source>
        <dbReference type="SAM" id="Phobius"/>
    </source>
</evidence>
<comment type="caution">
    <text evidence="2">The sequence shown here is derived from an EMBL/GenBank/DDBJ whole genome shotgun (WGS) entry which is preliminary data.</text>
</comment>